<protein>
    <recommendedName>
        <fullName evidence="2">DUF6291 domain-containing protein</fullName>
    </recommendedName>
</protein>
<reference evidence="3" key="1">
    <citation type="submission" date="2012-01" db="EMBL/GenBank/DDBJ databases">
        <title>The Genome Sequence of Treponema denticola H1-T.</title>
        <authorList>
            <consortium name="The Broad Institute Genome Sequencing Platform"/>
            <person name="Earl A."/>
            <person name="Ward D."/>
            <person name="Feldgarden M."/>
            <person name="Gevers D."/>
            <person name="Blanton J.M."/>
            <person name="Fenno C.J."/>
            <person name="Baranova O.V."/>
            <person name="Mathney J."/>
            <person name="Dewhirst F.E."/>
            <person name="Izard J."/>
            <person name="Young S.K."/>
            <person name="Zeng Q."/>
            <person name="Gargeya S."/>
            <person name="Fitzgerald M."/>
            <person name="Haas B."/>
            <person name="Abouelleil A."/>
            <person name="Alvarado L."/>
            <person name="Arachchi H.M."/>
            <person name="Berlin A."/>
            <person name="Chapman S.B."/>
            <person name="Gearin G."/>
            <person name="Goldberg J."/>
            <person name="Griggs A."/>
            <person name="Gujja S."/>
            <person name="Hansen M."/>
            <person name="Heiman D."/>
            <person name="Howarth C."/>
            <person name="Larimer J."/>
            <person name="Lui A."/>
            <person name="MacDonald P.J.P."/>
            <person name="McCowen C."/>
            <person name="Montmayeur A."/>
            <person name="Murphy C."/>
            <person name="Neiman D."/>
            <person name="Pearson M."/>
            <person name="Priest M."/>
            <person name="Roberts A."/>
            <person name="Saif S."/>
            <person name="Shea T."/>
            <person name="Sisk P."/>
            <person name="Stolte C."/>
            <person name="Sykes S."/>
            <person name="Wortman J."/>
            <person name="Nusbaum C."/>
            <person name="Birren B."/>
        </authorList>
    </citation>
    <scope>NUCLEOTIDE SEQUENCE [LARGE SCALE GENOMIC DNA]</scope>
    <source>
        <strain evidence="3">H1-T</strain>
    </source>
</reference>
<proteinExistence type="predicted"/>
<evidence type="ECO:0000313" key="3">
    <source>
        <dbReference type="EMBL" id="EMB28149.1"/>
    </source>
</evidence>
<accession>M2C1D9</accession>
<dbReference type="EMBL" id="AGDW01000025">
    <property type="protein sequence ID" value="EMB28149.1"/>
    <property type="molecule type" value="Genomic_DNA"/>
</dbReference>
<feature type="domain" description="DUF6291" evidence="2">
    <location>
        <begin position="9"/>
        <end position="79"/>
    </location>
</feature>
<dbReference type="AlphaFoldDB" id="M2C1D9"/>
<evidence type="ECO:0000256" key="1">
    <source>
        <dbReference type="SAM" id="MobiDB-lite"/>
    </source>
</evidence>
<feature type="compositionally biased region" description="Basic and acidic residues" evidence="1">
    <location>
        <begin position="83"/>
        <end position="117"/>
    </location>
</feature>
<comment type="caution">
    <text evidence="3">The sequence shown here is derived from an EMBL/GenBank/DDBJ whole genome shotgun (WGS) entry which is preliminary data.</text>
</comment>
<evidence type="ECO:0000259" key="2">
    <source>
        <dbReference type="Pfam" id="PF19808"/>
    </source>
</evidence>
<dbReference type="RefSeq" id="WP_002689760.1">
    <property type="nucleotide sequence ID" value="NZ_CM001794.1"/>
</dbReference>
<dbReference type="PATRIC" id="fig|999431.4.peg.2673"/>
<sequence>MRESFVFHSEYIADLPREHKAVFAIYTINYALCGEKPSIEEGTLEYSLWVKIARRIDQEAEKYEAIKAKRAAAGKKHKGNQHTQEEPKQEEPEEKPQAEKDEPTEKPAEKPKAKNFEKPTVEEIQAYCTERKNSVDARAFFDFYESKGWKIGTAKMKDWRASVRNWERRQKSEGVKQKAAGALWGNESDIPEEIINMI</sequence>
<organism evidence="3">
    <name type="scientific">Treponema denticola H1-T</name>
    <dbReference type="NCBI Taxonomy" id="999431"/>
    <lineage>
        <taxon>Bacteria</taxon>
        <taxon>Pseudomonadati</taxon>
        <taxon>Spirochaetota</taxon>
        <taxon>Spirochaetia</taxon>
        <taxon>Spirochaetales</taxon>
        <taxon>Treponemataceae</taxon>
        <taxon>Treponema</taxon>
    </lineage>
</organism>
<dbReference type="InterPro" id="IPR046258">
    <property type="entry name" value="DUF6291"/>
</dbReference>
<dbReference type="HOGENOM" id="CLU_106622_0_0_12"/>
<name>M2C1D9_TREDN</name>
<dbReference type="Pfam" id="PF19808">
    <property type="entry name" value="DUF6291"/>
    <property type="match status" value="1"/>
</dbReference>
<gene>
    <name evidence="3" type="ORF">HMPREF9725_02579</name>
</gene>
<feature type="region of interest" description="Disordered" evidence="1">
    <location>
        <begin position="70"/>
        <end position="117"/>
    </location>
</feature>
<feature type="compositionally biased region" description="Basic residues" evidence="1">
    <location>
        <begin position="70"/>
        <end position="80"/>
    </location>
</feature>
<dbReference type="Proteomes" id="UP000011708">
    <property type="component" value="Chromosome"/>
</dbReference>